<dbReference type="InterPro" id="IPR014026">
    <property type="entry name" value="UDP-Glc/GDP-Man_DH_dimer"/>
</dbReference>
<dbReference type="InterPro" id="IPR008927">
    <property type="entry name" value="6-PGluconate_DH-like_C_sf"/>
</dbReference>
<comment type="caution">
    <text evidence="9">The sequence shown here is derived from an EMBL/GenBank/DDBJ whole genome shotgun (WGS) entry which is preliminary data.</text>
</comment>
<evidence type="ECO:0000259" key="8">
    <source>
        <dbReference type="Pfam" id="PF03721"/>
    </source>
</evidence>
<dbReference type="Gene3D" id="3.40.50.720">
    <property type="entry name" value="NAD(P)-binding Rossmann-like Domain"/>
    <property type="match status" value="1"/>
</dbReference>
<protein>
    <recommendedName>
        <fullName evidence="3">UDP-glucose 6-dehydrogenase</fullName>
        <ecNumber evidence="3">1.1.1.22</ecNumber>
    </recommendedName>
</protein>
<dbReference type="Pfam" id="PF00984">
    <property type="entry name" value="UDPG_MGDP_dh"/>
    <property type="match status" value="1"/>
</dbReference>
<dbReference type="Pfam" id="PF03721">
    <property type="entry name" value="UDPG_MGDP_dh_N"/>
    <property type="match status" value="1"/>
</dbReference>
<dbReference type="GO" id="GO:0006024">
    <property type="term" value="P:glycosaminoglycan biosynthetic process"/>
    <property type="evidence" value="ECO:0007669"/>
    <property type="project" value="TreeGrafter"/>
</dbReference>
<keyword evidence="4" id="KW-0560">Oxidoreductase</keyword>
<dbReference type="PANTHER" id="PTHR11374">
    <property type="entry name" value="UDP-GLUCOSE DEHYDROGENASE/UDP-MANNAC DEHYDROGENASE"/>
    <property type="match status" value="1"/>
</dbReference>
<evidence type="ECO:0000313" key="9">
    <source>
        <dbReference type="EMBL" id="KAK9107326.1"/>
    </source>
</evidence>
<sequence>MVKIYRIGVGYVGGPTMAVITLTLQEYGKVCASMAFGIGVAYKEGVGKASLFLLGLDDVVKQCRGKNLFFSTDVERHAAEADIIFVSVNNQTKTRGLGAGKAADFTYWESATRMIAEVSMSDKIVVEKSTVPVKTTKAIEKILTHNSKGIKYQIISNPKFLAEGNAIKDLLNTDRVLIGGRETPEGKKAIEALTNMYGQWVPKDRILVTNLWSGELSKLAANAFFAQKISYVNAMLALCEATGSNVSQLAHNVRTDSRNGPKLLDASIAFSRFLLPKGHT</sequence>
<feature type="domain" description="UDP-glucose/GDP-mannose dehydrogenase N-terminal" evidence="8">
    <location>
        <begin position="3"/>
        <end position="188"/>
    </location>
</feature>
<evidence type="ECO:0000256" key="5">
    <source>
        <dbReference type="ARBA" id="ARBA00023027"/>
    </source>
</evidence>
<dbReference type="PANTHER" id="PTHR11374:SF3">
    <property type="entry name" value="UDP-GLUCOSE 6-DEHYDROGENASE"/>
    <property type="match status" value="1"/>
</dbReference>
<dbReference type="SUPFAM" id="SSF51735">
    <property type="entry name" value="NAD(P)-binding Rossmann-fold domains"/>
    <property type="match status" value="1"/>
</dbReference>
<evidence type="ECO:0000313" key="10">
    <source>
        <dbReference type="Proteomes" id="UP001420932"/>
    </source>
</evidence>
<keyword evidence="10" id="KW-1185">Reference proteome</keyword>
<evidence type="ECO:0000256" key="2">
    <source>
        <dbReference type="ARBA" id="ARBA00006601"/>
    </source>
</evidence>
<dbReference type="GO" id="GO:0051287">
    <property type="term" value="F:NAD binding"/>
    <property type="evidence" value="ECO:0007669"/>
    <property type="project" value="InterPro"/>
</dbReference>
<dbReference type="InterPro" id="IPR036291">
    <property type="entry name" value="NAD(P)-bd_dom_sf"/>
</dbReference>
<comment type="similarity">
    <text evidence="2">Belongs to the UDP-glucose/GDP-mannose dehydrogenase family.</text>
</comment>
<gene>
    <name evidence="9" type="ORF">Syun_023337</name>
</gene>
<evidence type="ECO:0000256" key="4">
    <source>
        <dbReference type="ARBA" id="ARBA00023002"/>
    </source>
</evidence>
<dbReference type="Proteomes" id="UP001420932">
    <property type="component" value="Unassembled WGS sequence"/>
</dbReference>
<comment type="catalytic activity">
    <reaction evidence="6">
        <text>UDP-alpha-D-glucose + 2 NAD(+) + H2O = UDP-alpha-D-glucuronate + 2 NADH + 3 H(+)</text>
        <dbReference type="Rhea" id="RHEA:23596"/>
        <dbReference type="ChEBI" id="CHEBI:15377"/>
        <dbReference type="ChEBI" id="CHEBI:15378"/>
        <dbReference type="ChEBI" id="CHEBI:57540"/>
        <dbReference type="ChEBI" id="CHEBI:57945"/>
        <dbReference type="ChEBI" id="CHEBI:58052"/>
        <dbReference type="ChEBI" id="CHEBI:58885"/>
        <dbReference type="EC" id="1.1.1.22"/>
    </reaction>
</comment>
<feature type="domain" description="UDP-glucose/GDP-mannose dehydrogenase dimerisation" evidence="7">
    <location>
        <begin position="213"/>
        <end position="271"/>
    </location>
</feature>
<comment type="pathway">
    <text evidence="1">Nucleotide-sugar biosynthesis; UDP-alpha-D-glucuronate biosynthesis; UDP-alpha-D-glucuronate from UDP-alpha-D-glucose: step 1/1.</text>
</comment>
<accession>A0AAP0I3A6</accession>
<dbReference type="EC" id="1.1.1.22" evidence="3"/>
<proteinExistence type="inferred from homology"/>
<dbReference type="EMBL" id="JBBNAF010000010">
    <property type="protein sequence ID" value="KAK9107326.1"/>
    <property type="molecule type" value="Genomic_DNA"/>
</dbReference>
<name>A0AAP0I3A6_9MAGN</name>
<dbReference type="FunFam" id="1.20.5.100:FF:000001">
    <property type="entry name" value="UDP-glucose 6-dehydrogenase"/>
    <property type="match status" value="1"/>
</dbReference>
<organism evidence="9 10">
    <name type="scientific">Stephania yunnanensis</name>
    <dbReference type="NCBI Taxonomy" id="152371"/>
    <lineage>
        <taxon>Eukaryota</taxon>
        <taxon>Viridiplantae</taxon>
        <taxon>Streptophyta</taxon>
        <taxon>Embryophyta</taxon>
        <taxon>Tracheophyta</taxon>
        <taxon>Spermatophyta</taxon>
        <taxon>Magnoliopsida</taxon>
        <taxon>Ranunculales</taxon>
        <taxon>Menispermaceae</taxon>
        <taxon>Menispermoideae</taxon>
        <taxon>Cissampelideae</taxon>
        <taxon>Stephania</taxon>
    </lineage>
</organism>
<dbReference type="Gene3D" id="1.20.5.100">
    <property type="entry name" value="Cytochrome c1, transmembrane anchor, C-terminal"/>
    <property type="match status" value="1"/>
</dbReference>
<keyword evidence="5" id="KW-0520">NAD</keyword>
<dbReference type="GO" id="GO:0003979">
    <property type="term" value="F:UDP-glucose 6-dehydrogenase activity"/>
    <property type="evidence" value="ECO:0007669"/>
    <property type="project" value="UniProtKB-EC"/>
</dbReference>
<dbReference type="InterPro" id="IPR001732">
    <property type="entry name" value="UDP-Glc/GDP-Man_DH_N"/>
</dbReference>
<dbReference type="AlphaFoldDB" id="A0AAP0I3A6"/>
<dbReference type="InterPro" id="IPR028356">
    <property type="entry name" value="UDPglc_DH_euk"/>
</dbReference>
<dbReference type="GO" id="GO:0005634">
    <property type="term" value="C:nucleus"/>
    <property type="evidence" value="ECO:0007669"/>
    <property type="project" value="TreeGrafter"/>
</dbReference>
<reference evidence="9 10" key="1">
    <citation type="submission" date="2024-01" db="EMBL/GenBank/DDBJ databases">
        <title>Genome assemblies of Stephania.</title>
        <authorList>
            <person name="Yang L."/>
        </authorList>
    </citation>
    <scope>NUCLEOTIDE SEQUENCE [LARGE SCALE GENOMIC DNA]</scope>
    <source>
        <strain evidence="9">YNDBR</strain>
        <tissue evidence="9">Leaf</tissue>
    </source>
</reference>
<evidence type="ECO:0000259" key="7">
    <source>
        <dbReference type="Pfam" id="PF00984"/>
    </source>
</evidence>
<evidence type="ECO:0000256" key="6">
    <source>
        <dbReference type="ARBA" id="ARBA00047473"/>
    </source>
</evidence>
<evidence type="ECO:0000256" key="3">
    <source>
        <dbReference type="ARBA" id="ARBA00012954"/>
    </source>
</evidence>
<dbReference type="SUPFAM" id="SSF48179">
    <property type="entry name" value="6-phosphogluconate dehydrogenase C-terminal domain-like"/>
    <property type="match status" value="1"/>
</dbReference>
<evidence type="ECO:0000256" key="1">
    <source>
        <dbReference type="ARBA" id="ARBA00004701"/>
    </source>
</evidence>